<dbReference type="RefSeq" id="WP_028997015.1">
    <property type="nucleotide sequence ID" value="NZ_JAXOJX010000001.1"/>
</dbReference>
<dbReference type="InterPro" id="IPR002575">
    <property type="entry name" value="Aminoglycoside_PTrfase"/>
</dbReference>
<protein>
    <submittedName>
        <fullName evidence="2">Phosphotransferase</fullName>
    </submittedName>
</protein>
<dbReference type="Gene3D" id="3.90.1200.10">
    <property type="match status" value="1"/>
</dbReference>
<reference evidence="2 3" key="1">
    <citation type="submission" date="2023-11" db="EMBL/GenBank/DDBJ databases">
        <title>Draft genome of Azohydromonas lata strain H1 (DSM1123), a polyhydroxyalkanoate producer.</title>
        <authorList>
            <person name="Traversa D."/>
            <person name="D'Addabbo P."/>
            <person name="Pazzani C."/>
            <person name="Manzari C."/>
            <person name="Chiara M."/>
            <person name="Scrascia M."/>
        </authorList>
    </citation>
    <scope>NUCLEOTIDE SEQUENCE [LARGE SCALE GENOMIC DNA]</scope>
    <source>
        <strain evidence="2 3">H1</strain>
        <plasmid evidence="2">unnamed</plasmid>
    </source>
</reference>
<name>A0ABU5I7N5_9BURK</name>
<evidence type="ECO:0000313" key="3">
    <source>
        <dbReference type="Proteomes" id="UP001293718"/>
    </source>
</evidence>
<dbReference type="Proteomes" id="UP001293718">
    <property type="component" value="Unassembled WGS sequence"/>
</dbReference>
<evidence type="ECO:0000313" key="2">
    <source>
        <dbReference type="EMBL" id="MDZ5455116.1"/>
    </source>
</evidence>
<keyword evidence="2" id="KW-0614">Plasmid</keyword>
<evidence type="ECO:0000259" key="1">
    <source>
        <dbReference type="Pfam" id="PF01636"/>
    </source>
</evidence>
<organism evidence="2 3">
    <name type="scientific">Azohydromonas lata</name>
    <dbReference type="NCBI Taxonomy" id="45677"/>
    <lineage>
        <taxon>Bacteria</taxon>
        <taxon>Pseudomonadati</taxon>
        <taxon>Pseudomonadota</taxon>
        <taxon>Betaproteobacteria</taxon>
        <taxon>Burkholderiales</taxon>
        <taxon>Sphaerotilaceae</taxon>
        <taxon>Azohydromonas</taxon>
    </lineage>
</organism>
<dbReference type="PANTHER" id="PTHR21310">
    <property type="entry name" value="AMINOGLYCOSIDE PHOSPHOTRANSFERASE-RELATED-RELATED"/>
    <property type="match status" value="1"/>
</dbReference>
<geneLocation type="plasmid" evidence="2">
    <name>unnamed</name>
</geneLocation>
<gene>
    <name evidence="2" type="ORF">SM757_00875</name>
</gene>
<keyword evidence="3" id="KW-1185">Reference proteome</keyword>
<accession>A0ABU5I7N5</accession>
<dbReference type="InterPro" id="IPR051678">
    <property type="entry name" value="AGP_Transferase"/>
</dbReference>
<comment type="caution">
    <text evidence="2">The sequence shown here is derived from an EMBL/GenBank/DDBJ whole genome shotgun (WGS) entry which is preliminary data.</text>
</comment>
<proteinExistence type="predicted"/>
<dbReference type="Pfam" id="PF01636">
    <property type="entry name" value="APH"/>
    <property type="match status" value="1"/>
</dbReference>
<dbReference type="InterPro" id="IPR011009">
    <property type="entry name" value="Kinase-like_dom_sf"/>
</dbReference>
<feature type="domain" description="Aminoglycoside phosphotransferase" evidence="1">
    <location>
        <begin position="70"/>
        <end position="250"/>
    </location>
</feature>
<sequence>MACTDTTTDYGADGQARLRAFVEHATGGKVVRMERQVRWRPAWFVDVERGGELMKLHLRGDRGGDVAIFPELKREADVISVLGEHGIAVPRIHGYCSEPPCILMDALPGTRRVADAASDAERRTVARQYIAEVAAMHRVPVESFVARGLHLPQGAREIALVGLGAYMPHYLRTRSRPEPMLEFVIGWLKRNVPTHRTRASFIQFDSGQFLFQDGRMTGLYDFEFSMIGDPMVDLATMRMRDNYEPLGESFPVLLQLYEEFSGEPVDHEVIDFHTLQFATLGTMQFTGTVGAGRPGDEHAVYLEFDLALRQVILQAMSGLTGIRLPLEPPLSEHTGNHAALLAKLADTVSRIETPDKLQQSRQEAADKLIEWLQRADAMGTELEARNLHDISTLLGRRFDNCCAAEAALERHVQEAGPEHDETLLRLFATMEARRMHVFGPTRIGRSATQVHLPPTR</sequence>
<dbReference type="SUPFAM" id="SSF56112">
    <property type="entry name" value="Protein kinase-like (PK-like)"/>
    <property type="match status" value="1"/>
</dbReference>
<dbReference type="EMBL" id="JAXOJX010000001">
    <property type="protein sequence ID" value="MDZ5455116.1"/>
    <property type="molecule type" value="Genomic_DNA"/>
</dbReference>